<evidence type="ECO:0000256" key="5">
    <source>
        <dbReference type="ARBA" id="ARBA00022679"/>
    </source>
</evidence>
<evidence type="ECO:0000256" key="2">
    <source>
        <dbReference type="ARBA" id="ARBA00005139"/>
    </source>
</evidence>
<dbReference type="GO" id="GO:0005829">
    <property type="term" value="C:cytosol"/>
    <property type="evidence" value="ECO:0007669"/>
    <property type="project" value="TreeGrafter"/>
</dbReference>
<dbReference type="PANTHER" id="PTHR21499">
    <property type="entry name" value="ASPARTATE KINASE"/>
    <property type="match status" value="1"/>
</dbReference>
<dbReference type="InterPro" id="IPR054352">
    <property type="entry name" value="ACT_Aspartokinase"/>
</dbReference>
<comment type="catalytic activity">
    <reaction evidence="10">
        <text>L-aspartate + ATP = 4-phospho-L-aspartate + ADP</text>
        <dbReference type="Rhea" id="RHEA:23776"/>
        <dbReference type="ChEBI" id="CHEBI:29991"/>
        <dbReference type="ChEBI" id="CHEBI:30616"/>
        <dbReference type="ChEBI" id="CHEBI:57535"/>
        <dbReference type="ChEBI" id="CHEBI:456216"/>
        <dbReference type="EC" id="2.7.2.4"/>
    </reaction>
</comment>
<feature type="domain" description="ACT" evidence="11">
    <location>
        <begin position="16"/>
        <end position="90"/>
    </location>
</feature>
<evidence type="ECO:0000313" key="12">
    <source>
        <dbReference type="EMBL" id="TCL42959.1"/>
    </source>
</evidence>
<dbReference type="RefSeq" id="WP_079700049.1">
    <property type="nucleotide sequence ID" value="NZ_JADNAH010000002.1"/>
</dbReference>
<dbReference type="InterPro" id="IPR045865">
    <property type="entry name" value="ACT-like_dom_sf"/>
</dbReference>
<protein>
    <recommendedName>
        <fullName evidence="4">aspartate kinase</fullName>
        <ecNumber evidence="4">2.7.2.4</ecNumber>
    </recommendedName>
</protein>
<keyword evidence="13" id="KW-1185">Reference proteome</keyword>
<keyword evidence="9" id="KW-0028">Amino-acid biosynthesis</keyword>
<evidence type="ECO:0000256" key="1">
    <source>
        <dbReference type="ARBA" id="ARBA00004986"/>
    </source>
</evidence>
<dbReference type="InterPro" id="IPR002912">
    <property type="entry name" value="ACT_dom"/>
</dbReference>
<dbReference type="PANTHER" id="PTHR21499:SF3">
    <property type="entry name" value="ASPARTOKINASE"/>
    <property type="match status" value="1"/>
</dbReference>
<accession>A0A9X8UJ27</accession>
<dbReference type="SUPFAM" id="SSF55021">
    <property type="entry name" value="ACT-like"/>
    <property type="match status" value="2"/>
</dbReference>
<reference evidence="12 13" key="1">
    <citation type="submission" date="2019-03" db="EMBL/GenBank/DDBJ databases">
        <title>Genomic Encyclopedia of Type Strains, Phase IV (KMG-IV): sequencing the most valuable type-strain genomes for metagenomic binning, comparative biology and taxonomic classification.</title>
        <authorList>
            <person name="Goeker M."/>
        </authorList>
    </citation>
    <scope>NUCLEOTIDE SEQUENCE [LARGE SCALE GENOMIC DNA]</scope>
    <source>
        <strain evidence="12 13">DSM 100433</strain>
    </source>
</reference>
<evidence type="ECO:0000256" key="8">
    <source>
        <dbReference type="ARBA" id="ARBA00022840"/>
    </source>
</evidence>
<evidence type="ECO:0000256" key="9">
    <source>
        <dbReference type="ARBA" id="ARBA00023154"/>
    </source>
</evidence>
<dbReference type="EC" id="2.7.2.4" evidence="4"/>
<dbReference type="AlphaFoldDB" id="A0A9X8UJ27"/>
<evidence type="ECO:0000259" key="11">
    <source>
        <dbReference type="PROSITE" id="PS51671"/>
    </source>
</evidence>
<dbReference type="Proteomes" id="UP000294682">
    <property type="component" value="Unassembled WGS sequence"/>
</dbReference>
<name>A0A9X8UJ27_9FIRM</name>
<gene>
    <name evidence="12" type="ORF">EDD78_10760</name>
</gene>
<evidence type="ECO:0000256" key="6">
    <source>
        <dbReference type="ARBA" id="ARBA00022741"/>
    </source>
</evidence>
<keyword evidence="6" id="KW-0547">Nucleotide-binding</keyword>
<dbReference type="CDD" id="cd04891">
    <property type="entry name" value="ACT_AK-LysC-DapG-like_1"/>
    <property type="match status" value="1"/>
</dbReference>
<evidence type="ECO:0000256" key="7">
    <source>
        <dbReference type="ARBA" id="ARBA00022777"/>
    </source>
</evidence>
<organism evidence="12 13">
    <name type="scientific">Harryflintia acetispora</name>
    <dbReference type="NCBI Taxonomy" id="1849041"/>
    <lineage>
        <taxon>Bacteria</taxon>
        <taxon>Bacillati</taxon>
        <taxon>Bacillota</taxon>
        <taxon>Clostridia</taxon>
        <taxon>Eubacteriales</taxon>
        <taxon>Oscillospiraceae</taxon>
        <taxon>Harryflintia</taxon>
    </lineage>
</organism>
<dbReference type="OrthoDB" id="1857645at2"/>
<dbReference type="GO" id="GO:0009089">
    <property type="term" value="P:lysine biosynthetic process via diaminopimelate"/>
    <property type="evidence" value="ECO:0007669"/>
    <property type="project" value="TreeGrafter"/>
</dbReference>
<comment type="pathway">
    <text evidence="2">Amino-acid biosynthesis; L-threonine biosynthesis; L-threonine from L-aspartate: step 1/5.</text>
</comment>
<dbReference type="GO" id="GO:0004072">
    <property type="term" value="F:aspartate kinase activity"/>
    <property type="evidence" value="ECO:0007669"/>
    <property type="project" value="UniProtKB-EC"/>
</dbReference>
<evidence type="ECO:0000256" key="10">
    <source>
        <dbReference type="ARBA" id="ARBA00047872"/>
    </source>
</evidence>
<evidence type="ECO:0000313" key="13">
    <source>
        <dbReference type="Proteomes" id="UP000294682"/>
    </source>
</evidence>
<keyword evidence="9" id="KW-0457">Lysine biosynthesis</keyword>
<comment type="pathway">
    <text evidence="1">Amino-acid biosynthesis; L-methionine biosynthesis via de novo pathway; L-homoserine from L-aspartate: step 1/3.</text>
</comment>
<dbReference type="GO" id="GO:0009090">
    <property type="term" value="P:homoserine biosynthetic process"/>
    <property type="evidence" value="ECO:0007669"/>
    <property type="project" value="TreeGrafter"/>
</dbReference>
<keyword evidence="8" id="KW-0067">ATP-binding</keyword>
<comment type="caution">
    <text evidence="12">The sequence shown here is derived from an EMBL/GenBank/DDBJ whole genome shotgun (WGS) entry which is preliminary data.</text>
</comment>
<evidence type="ECO:0000256" key="3">
    <source>
        <dbReference type="ARBA" id="ARBA00010122"/>
    </source>
</evidence>
<keyword evidence="5" id="KW-0808">Transferase</keyword>
<proteinExistence type="inferred from homology"/>
<dbReference type="PROSITE" id="PS51671">
    <property type="entry name" value="ACT"/>
    <property type="match status" value="1"/>
</dbReference>
<dbReference type="Pfam" id="PF22468">
    <property type="entry name" value="ACT_9"/>
    <property type="match status" value="1"/>
</dbReference>
<evidence type="ECO:0000256" key="4">
    <source>
        <dbReference type="ARBA" id="ARBA00013059"/>
    </source>
</evidence>
<sequence>MYGVDKITVTEDASLITFSKIPADLRLISEIFLRFGEAGIDIDMISQSAPKGENTSVSFTVGSEKLVQVLELINEFREEHPSIKPLIAGGNVKIQLYGEQMPGTPGIAARALAALAKTKCDLMLITTSEVDISLLVTSAHLGDALRVLREEFALES</sequence>
<dbReference type="Gene3D" id="3.30.2130.10">
    <property type="entry name" value="VC0802-like"/>
    <property type="match status" value="1"/>
</dbReference>
<dbReference type="GO" id="GO:0005524">
    <property type="term" value="F:ATP binding"/>
    <property type="evidence" value="ECO:0007669"/>
    <property type="project" value="UniProtKB-KW"/>
</dbReference>
<dbReference type="EMBL" id="SLUK01000007">
    <property type="protein sequence ID" value="TCL42959.1"/>
    <property type="molecule type" value="Genomic_DNA"/>
</dbReference>
<comment type="similarity">
    <text evidence="3">Belongs to the aspartokinase family.</text>
</comment>
<keyword evidence="7 12" id="KW-0418">Kinase</keyword>